<dbReference type="SUPFAM" id="SSF56176">
    <property type="entry name" value="FAD-binding/transporter-associated domain-like"/>
    <property type="match status" value="1"/>
</dbReference>
<dbReference type="PANTHER" id="PTHR42973">
    <property type="entry name" value="BINDING OXIDOREDUCTASE, PUTATIVE (AFU_ORTHOLOGUE AFUA_1G17690)-RELATED"/>
    <property type="match status" value="1"/>
</dbReference>
<keyword evidence="3" id="KW-0274">FAD</keyword>
<dbReference type="InterPro" id="IPR036318">
    <property type="entry name" value="FAD-bd_PCMH-like_sf"/>
</dbReference>
<protein>
    <recommendedName>
        <fullName evidence="6">FAD-binding PCMH-type domain-containing protein</fullName>
    </recommendedName>
</protein>
<keyword evidence="8" id="KW-1185">Reference proteome</keyword>
<evidence type="ECO:0000256" key="2">
    <source>
        <dbReference type="ARBA" id="ARBA00022630"/>
    </source>
</evidence>
<organism evidence="7 8">
    <name type="scientific">Hypholoma sublateritium (strain FD-334 SS-4)</name>
    <dbReference type="NCBI Taxonomy" id="945553"/>
    <lineage>
        <taxon>Eukaryota</taxon>
        <taxon>Fungi</taxon>
        <taxon>Dikarya</taxon>
        <taxon>Basidiomycota</taxon>
        <taxon>Agaricomycotina</taxon>
        <taxon>Agaricomycetes</taxon>
        <taxon>Agaricomycetidae</taxon>
        <taxon>Agaricales</taxon>
        <taxon>Agaricineae</taxon>
        <taxon>Strophariaceae</taxon>
        <taxon>Hypholoma</taxon>
    </lineage>
</organism>
<evidence type="ECO:0000256" key="1">
    <source>
        <dbReference type="ARBA" id="ARBA00005466"/>
    </source>
</evidence>
<dbReference type="GO" id="GO:0071949">
    <property type="term" value="F:FAD binding"/>
    <property type="evidence" value="ECO:0007669"/>
    <property type="project" value="InterPro"/>
</dbReference>
<dbReference type="Pfam" id="PF01565">
    <property type="entry name" value="FAD_binding_4"/>
    <property type="match status" value="1"/>
</dbReference>
<comment type="similarity">
    <text evidence="1">Belongs to the oxygen-dependent FAD-linked oxidoreductase family.</text>
</comment>
<accession>A0A0D2P9Y9</accession>
<dbReference type="Gene3D" id="3.30.465.10">
    <property type="match status" value="1"/>
</dbReference>
<dbReference type="EMBL" id="KN817608">
    <property type="protein sequence ID" value="KJA17160.1"/>
    <property type="molecule type" value="Genomic_DNA"/>
</dbReference>
<feature type="domain" description="FAD-binding PCMH-type" evidence="6">
    <location>
        <begin position="64"/>
        <end position="234"/>
    </location>
</feature>
<feature type="chain" id="PRO_5002248356" description="FAD-binding PCMH-type domain-containing protein" evidence="5">
    <location>
        <begin position="21"/>
        <end position="490"/>
    </location>
</feature>
<dbReference type="AlphaFoldDB" id="A0A0D2P9Y9"/>
<dbReference type="Pfam" id="PF08031">
    <property type="entry name" value="BBE"/>
    <property type="match status" value="1"/>
</dbReference>
<dbReference type="OrthoDB" id="2151789at2759"/>
<dbReference type="Proteomes" id="UP000054270">
    <property type="component" value="Unassembled WGS sequence"/>
</dbReference>
<evidence type="ECO:0000256" key="3">
    <source>
        <dbReference type="ARBA" id="ARBA00022827"/>
    </source>
</evidence>
<dbReference type="InterPro" id="IPR016169">
    <property type="entry name" value="FAD-bd_PCMH_sub2"/>
</dbReference>
<dbReference type="InterPro" id="IPR050416">
    <property type="entry name" value="FAD-linked_Oxidoreductase"/>
</dbReference>
<name>A0A0D2P9Y9_HYPSF</name>
<dbReference type="STRING" id="945553.A0A0D2P9Y9"/>
<dbReference type="InterPro" id="IPR012951">
    <property type="entry name" value="BBE"/>
</dbReference>
<keyword evidence="4" id="KW-0560">Oxidoreductase</keyword>
<dbReference type="PROSITE" id="PS51387">
    <property type="entry name" value="FAD_PCMH"/>
    <property type="match status" value="1"/>
</dbReference>
<evidence type="ECO:0000313" key="8">
    <source>
        <dbReference type="Proteomes" id="UP000054270"/>
    </source>
</evidence>
<keyword evidence="2" id="KW-0285">Flavoprotein</keyword>
<evidence type="ECO:0000259" key="6">
    <source>
        <dbReference type="PROSITE" id="PS51387"/>
    </source>
</evidence>
<keyword evidence="5" id="KW-0732">Signal</keyword>
<reference evidence="8" key="1">
    <citation type="submission" date="2014-04" db="EMBL/GenBank/DDBJ databases">
        <title>Evolutionary Origins and Diversification of the Mycorrhizal Mutualists.</title>
        <authorList>
            <consortium name="DOE Joint Genome Institute"/>
            <consortium name="Mycorrhizal Genomics Consortium"/>
            <person name="Kohler A."/>
            <person name="Kuo A."/>
            <person name="Nagy L.G."/>
            <person name="Floudas D."/>
            <person name="Copeland A."/>
            <person name="Barry K.W."/>
            <person name="Cichocki N."/>
            <person name="Veneault-Fourrey C."/>
            <person name="LaButti K."/>
            <person name="Lindquist E.A."/>
            <person name="Lipzen A."/>
            <person name="Lundell T."/>
            <person name="Morin E."/>
            <person name="Murat C."/>
            <person name="Riley R."/>
            <person name="Ohm R."/>
            <person name="Sun H."/>
            <person name="Tunlid A."/>
            <person name="Henrissat B."/>
            <person name="Grigoriev I.V."/>
            <person name="Hibbett D.S."/>
            <person name="Martin F."/>
        </authorList>
    </citation>
    <scope>NUCLEOTIDE SEQUENCE [LARGE SCALE GENOMIC DNA]</scope>
    <source>
        <strain evidence="8">FD-334 SS-4</strain>
    </source>
</reference>
<dbReference type="InterPro" id="IPR006094">
    <property type="entry name" value="Oxid_FAD_bind_N"/>
</dbReference>
<evidence type="ECO:0000313" key="7">
    <source>
        <dbReference type="EMBL" id="KJA17160.1"/>
    </source>
</evidence>
<sequence>MKALLLVGLTVSCSTARVAATLAPPRVQDVVCAQIANIISNASEVFYPGDPLYEKGIFHAAISSTQESKCVVEAGTAADVGKILIILGRTRTPFAVKGGGHATNVHFSSTLGIHISMYRFSEITYNSSSQTVDVGAGLIWDDVYAALEPLGVNVVGGRVTGIGVAGFTLGGGYSWKTNQYGLAVDNVVAFQLVKPNGQVVRVTQATDPELFFGLKGGQNNFGVVTAFTLKAFPQSQVWGGIIQYPGVVADAVTAATVAFQNVTDPKAGLITTYNYIPSIQQVVSAALMFYDAPTPPAGIFDSFLAIPSVGSDVSTRSFLSMVQSSPVNFTQPTRTLYEFLPNLGFTSEVGSLLFNETVAIGQLLTNKSLIIVSYDVELFLPSIYSHNSIKTAFPPVRNISFQPFNIAYQWNSSTFDDEFHAIVVASQARLINAQIALGQKNLVDVPYYPNYAVAGTPLEKMYGANIPALVELKQRVDPTNVMGLAGGWKF</sequence>
<dbReference type="PANTHER" id="PTHR42973:SF13">
    <property type="entry name" value="FAD-BINDING PCMH-TYPE DOMAIN-CONTAINING PROTEIN"/>
    <property type="match status" value="1"/>
</dbReference>
<proteinExistence type="inferred from homology"/>
<feature type="signal peptide" evidence="5">
    <location>
        <begin position="1"/>
        <end position="20"/>
    </location>
</feature>
<evidence type="ECO:0000256" key="5">
    <source>
        <dbReference type="SAM" id="SignalP"/>
    </source>
</evidence>
<dbReference type="GO" id="GO:0016491">
    <property type="term" value="F:oxidoreductase activity"/>
    <property type="evidence" value="ECO:0007669"/>
    <property type="project" value="UniProtKB-KW"/>
</dbReference>
<evidence type="ECO:0000256" key="4">
    <source>
        <dbReference type="ARBA" id="ARBA00023002"/>
    </source>
</evidence>
<dbReference type="InterPro" id="IPR016166">
    <property type="entry name" value="FAD-bd_PCMH"/>
</dbReference>
<gene>
    <name evidence="7" type="ORF">HYPSUDRAFT_46688</name>
</gene>